<reference evidence="2" key="2">
    <citation type="submission" date="2021-01" db="UniProtKB">
        <authorList>
            <consortium name="EnsemblPlants"/>
        </authorList>
    </citation>
    <scope>IDENTIFICATION</scope>
</reference>
<sequence length="90" mass="9622">MNDFEGLLASDFGFKPQGKSAPMAGSKSTSTVGGSSTHPRSSSNSFEDRDSLFTTANPQQKSQDFGSRFGDLFGSTRYVSSTCLRQAGLR</sequence>
<evidence type="ECO:0000313" key="2">
    <source>
        <dbReference type="EnsemblPlants" id="QL01p013560:mrna:CDS:1"/>
    </source>
</evidence>
<feature type="compositionally biased region" description="Low complexity" evidence="1">
    <location>
        <begin position="25"/>
        <end position="37"/>
    </location>
</feature>
<dbReference type="Gramene" id="QL01p013560:mrna">
    <property type="protein sequence ID" value="QL01p013560:mrna:CDS:1"/>
    <property type="gene ID" value="QL01p013560"/>
</dbReference>
<dbReference type="Proteomes" id="UP000594261">
    <property type="component" value="Chromosome 1"/>
</dbReference>
<dbReference type="EnsemblPlants" id="QL01p013560:mrna">
    <property type="protein sequence ID" value="QL01p013560:mrna:CDS:1"/>
    <property type="gene ID" value="QL01p013560"/>
</dbReference>
<protein>
    <submittedName>
        <fullName evidence="2">Uncharacterized protein</fullName>
    </submittedName>
</protein>
<reference evidence="2 3" key="1">
    <citation type="journal article" date="2016" name="G3 (Bethesda)">
        <title>First Draft Assembly and Annotation of the Genome of a California Endemic Oak Quercus lobata Nee (Fagaceae).</title>
        <authorList>
            <person name="Sork V.L."/>
            <person name="Fitz-Gibbon S.T."/>
            <person name="Puiu D."/>
            <person name="Crepeau M."/>
            <person name="Gugger P.F."/>
            <person name="Sherman R."/>
            <person name="Stevens K."/>
            <person name="Langley C.H."/>
            <person name="Pellegrini M."/>
            <person name="Salzberg S.L."/>
        </authorList>
    </citation>
    <scope>NUCLEOTIDE SEQUENCE [LARGE SCALE GENOMIC DNA]</scope>
    <source>
        <strain evidence="2 3">cv. SW786</strain>
    </source>
</reference>
<feature type="region of interest" description="Disordered" evidence="1">
    <location>
        <begin position="1"/>
        <end position="73"/>
    </location>
</feature>
<keyword evidence="3" id="KW-1185">Reference proteome</keyword>
<dbReference type="EMBL" id="LRBV02000001">
    <property type="status" value="NOT_ANNOTATED_CDS"/>
    <property type="molecule type" value="Genomic_DNA"/>
</dbReference>
<evidence type="ECO:0000256" key="1">
    <source>
        <dbReference type="SAM" id="MobiDB-lite"/>
    </source>
</evidence>
<evidence type="ECO:0000313" key="3">
    <source>
        <dbReference type="Proteomes" id="UP000594261"/>
    </source>
</evidence>
<dbReference type="InParanoid" id="A0A7N2KM64"/>
<dbReference type="AlphaFoldDB" id="A0A7N2KM64"/>
<accession>A0A7N2KM64</accession>
<organism evidence="2 3">
    <name type="scientific">Quercus lobata</name>
    <name type="common">Valley oak</name>
    <dbReference type="NCBI Taxonomy" id="97700"/>
    <lineage>
        <taxon>Eukaryota</taxon>
        <taxon>Viridiplantae</taxon>
        <taxon>Streptophyta</taxon>
        <taxon>Embryophyta</taxon>
        <taxon>Tracheophyta</taxon>
        <taxon>Spermatophyta</taxon>
        <taxon>Magnoliopsida</taxon>
        <taxon>eudicotyledons</taxon>
        <taxon>Gunneridae</taxon>
        <taxon>Pentapetalae</taxon>
        <taxon>rosids</taxon>
        <taxon>fabids</taxon>
        <taxon>Fagales</taxon>
        <taxon>Fagaceae</taxon>
        <taxon>Quercus</taxon>
    </lineage>
</organism>
<name>A0A7N2KM64_QUELO</name>
<feature type="compositionally biased region" description="Polar residues" evidence="1">
    <location>
        <begin position="52"/>
        <end position="65"/>
    </location>
</feature>
<proteinExistence type="predicted"/>